<dbReference type="EMBL" id="VKGK01000003">
    <property type="protein sequence ID" value="TRY15627.1"/>
    <property type="molecule type" value="Genomic_DNA"/>
</dbReference>
<feature type="compositionally biased region" description="Low complexity" evidence="9">
    <location>
        <begin position="29"/>
        <end position="48"/>
    </location>
</feature>
<dbReference type="InterPro" id="IPR035890">
    <property type="entry name" value="Anti-sigma-28_factor_FlgM_sf"/>
</dbReference>
<dbReference type="InterPro" id="IPR031316">
    <property type="entry name" value="FlgM_C"/>
</dbReference>
<dbReference type="NCBIfam" id="TIGR03824">
    <property type="entry name" value="FlgM_jcvi"/>
    <property type="match status" value="1"/>
</dbReference>
<evidence type="ECO:0000256" key="6">
    <source>
        <dbReference type="ARBA" id="ARBA00023163"/>
    </source>
</evidence>
<evidence type="ECO:0000256" key="8">
    <source>
        <dbReference type="ARBA" id="ARBA00030117"/>
    </source>
</evidence>
<sequence>MAINIKQVDTAANSHIGKASANKTNAQASQTSGSASSISTPPKSDSVSITSKAQQLQNIQSKLGDIPEVDKKKVAEIKLAIAEGRYKVDPEKLASNIAMFENELKDLN</sequence>
<dbReference type="GO" id="GO:0044781">
    <property type="term" value="P:bacterial-type flagellum organization"/>
    <property type="evidence" value="ECO:0007669"/>
    <property type="project" value="UniProtKB-KW"/>
</dbReference>
<keyword evidence="11" id="KW-0966">Cell projection</keyword>
<evidence type="ECO:0000256" key="5">
    <source>
        <dbReference type="ARBA" id="ARBA00023015"/>
    </source>
</evidence>
<protein>
    <recommendedName>
        <fullName evidence="2">Negative regulator of flagellin synthesis</fullName>
    </recommendedName>
    <alternativeName>
        <fullName evidence="8">Anti-sigma-28 factor</fullName>
    </alternativeName>
</protein>
<keyword evidence="12" id="KW-1185">Reference proteome</keyword>
<feature type="region of interest" description="Disordered" evidence="9">
    <location>
        <begin position="1"/>
        <end position="52"/>
    </location>
</feature>
<keyword evidence="4" id="KW-1005">Bacterial flagellum biogenesis</keyword>
<accession>A0A553JT42</accession>
<evidence type="ECO:0000256" key="1">
    <source>
        <dbReference type="ARBA" id="ARBA00005322"/>
    </source>
</evidence>
<reference evidence="12" key="1">
    <citation type="submission" date="2019-07" db="EMBL/GenBank/DDBJ databases">
        <title>Shewanella sp. YLB-08 draft genomic sequence.</title>
        <authorList>
            <person name="Yu L."/>
        </authorList>
    </citation>
    <scope>NUCLEOTIDE SEQUENCE [LARGE SCALE GENOMIC DNA]</scope>
    <source>
        <strain evidence="12">JCM 20706</strain>
    </source>
</reference>
<comment type="caution">
    <text evidence="11">The sequence shown here is derived from an EMBL/GenBank/DDBJ whole genome shotgun (WGS) entry which is preliminary data.</text>
</comment>
<evidence type="ECO:0000256" key="2">
    <source>
        <dbReference type="ARBA" id="ARBA00017823"/>
    </source>
</evidence>
<evidence type="ECO:0000259" key="10">
    <source>
        <dbReference type="Pfam" id="PF04316"/>
    </source>
</evidence>
<keyword evidence="6" id="KW-0804">Transcription</keyword>
<keyword evidence="11" id="KW-0969">Cilium</keyword>
<dbReference type="AlphaFoldDB" id="A0A553JT42"/>
<keyword evidence="3" id="KW-0678">Repressor</keyword>
<organism evidence="11 12">
    <name type="scientific">Shewanella hanedai</name>
    <name type="common">Alteromonas hanedai</name>
    <dbReference type="NCBI Taxonomy" id="25"/>
    <lineage>
        <taxon>Bacteria</taxon>
        <taxon>Pseudomonadati</taxon>
        <taxon>Pseudomonadota</taxon>
        <taxon>Gammaproteobacteria</taxon>
        <taxon>Alteromonadales</taxon>
        <taxon>Shewanellaceae</taxon>
        <taxon>Shewanella</taxon>
    </lineage>
</organism>
<feature type="domain" description="Anti-sigma-28 factor FlgM C-terminal" evidence="10">
    <location>
        <begin position="45"/>
        <end position="97"/>
    </location>
</feature>
<dbReference type="Pfam" id="PF04316">
    <property type="entry name" value="FlgM"/>
    <property type="match status" value="1"/>
</dbReference>
<comment type="function">
    <text evidence="7">Responsible for the coupling of flagellin expression to flagellar assembly by preventing expression of the flagellin genes when a component of the middle class of proteins is defective. It negatively regulates flagellar genes by inhibiting the activity of FliA by directly binding to FliA.</text>
</comment>
<dbReference type="RefSeq" id="WP_143563239.1">
    <property type="nucleotide sequence ID" value="NZ_BMPL01000003.1"/>
</dbReference>
<gene>
    <name evidence="11" type="primary">flgM</name>
    <name evidence="11" type="ORF">FN961_03900</name>
</gene>
<dbReference type="OrthoDB" id="5797147at2"/>
<evidence type="ECO:0000256" key="3">
    <source>
        <dbReference type="ARBA" id="ARBA00022491"/>
    </source>
</evidence>
<keyword evidence="5" id="KW-0805">Transcription regulation</keyword>
<comment type="similarity">
    <text evidence="1">Belongs to the FlgM family.</text>
</comment>
<proteinExistence type="inferred from homology"/>
<keyword evidence="11" id="KW-0282">Flagellum</keyword>
<dbReference type="SUPFAM" id="SSF101498">
    <property type="entry name" value="Anti-sigma factor FlgM"/>
    <property type="match status" value="1"/>
</dbReference>
<dbReference type="InterPro" id="IPR007412">
    <property type="entry name" value="FlgM"/>
</dbReference>
<dbReference type="Proteomes" id="UP000318126">
    <property type="component" value="Unassembled WGS sequence"/>
</dbReference>
<evidence type="ECO:0000256" key="4">
    <source>
        <dbReference type="ARBA" id="ARBA00022795"/>
    </source>
</evidence>
<evidence type="ECO:0000313" key="12">
    <source>
        <dbReference type="Proteomes" id="UP000318126"/>
    </source>
</evidence>
<name>A0A553JT42_SHEHA</name>
<evidence type="ECO:0000256" key="7">
    <source>
        <dbReference type="ARBA" id="ARBA00024739"/>
    </source>
</evidence>
<dbReference type="GO" id="GO:0045892">
    <property type="term" value="P:negative regulation of DNA-templated transcription"/>
    <property type="evidence" value="ECO:0007669"/>
    <property type="project" value="InterPro"/>
</dbReference>
<evidence type="ECO:0000256" key="9">
    <source>
        <dbReference type="SAM" id="MobiDB-lite"/>
    </source>
</evidence>
<evidence type="ECO:0000313" key="11">
    <source>
        <dbReference type="EMBL" id="TRY15627.1"/>
    </source>
</evidence>